<name>A0A842HNI2_9BURK</name>
<feature type="active site" evidence="19">
    <location>
        <position position="164"/>
    </location>
</feature>
<evidence type="ECO:0000256" key="5">
    <source>
        <dbReference type="ARBA" id="ARBA00012518"/>
    </source>
</evidence>
<reference evidence="21 22" key="1">
    <citation type="submission" date="2020-08" db="EMBL/GenBank/DDBJ databases">
        <title>Paraeoetvoesia sp. YC-7-48 draft genome sequence.</title>
        <authorList>
            <person name="Yao L."/>
        </authorList>
    </citation>
    <scope>NUCLEOTIDE SEQUENCE [LARGE SCALE GENOMIC DNA]</scope>
    <source>
        <strain evidence="22">YC-7-48</strain>
    </source>
</reference>
<keyword evidence="16 19" id="KW-0961">Cell wall biogenesis/degradation</keyword>
<dbReference type="EMBL" id="JACJUU010000004">
    <property type="protein sequence ID" value="MBC2769786.1"/>
    <property type="molecule type" value="Genomic_DNA"/>
</dbReference>
<dbReference type="AlphaFoldDB" id="A0A842HNI2"/>
<dbReference type="GO" id="GO:0051301">
    <property type="term" value="P:cell division"/>
    <property type="evidence" value="ECO:0007669"/>
    <property type="project" value="UniProtKB-KW"/>
</dbReference>
<evidence type="ECO:0000256" key="17">
    <source>
        <dbReference type="ARBA" id="ARBA00031026"/>
    </source>
</evidence>
<dbReference type="Gene3D" id="3.30.465.10">
    <property type="match status" value="1"/>
</dbReference>
<evidence type="ECO:0000313" key="22">
    <source>
        <dbReference type="Proteomes" id="UP000545386"/>
    </source>
</evidence>
<evidence type="ECO:0000256" key="3">
    <source>
        <dbReference type="ARBA" id="ARBA00004496"/>
    </source>
</evidence>
<evidence type="ECO:0000256" key="2">
    <source>
        <dbReference type="ARBA" id="ARBA00003921"/>
    </source>
</evidence>
<evidence type="ECO:0000256" key="18">
    <source>
        <dbReference type="ARBA" id="ARBA00048914"/>
    </source>
</evidence>
<dbReference type="NCBIfam" id="NF010478">
    <property type="entry name" value="PRK13903.1"/>
    <property type="match status" value="1"/>
</dbReference>
<keyword evidence="7 19" id="KW-0963">Cytoplasm</keyword>
<evidence type="ECO:0000256" key="4">
    <source>
        <dbReference type="ARBA" id="ARBA00004752"/>
    </source>
</evidence>
<dbReference type="GO" id="GO:0009252">
    <property type="term" value="P:peptidoglycan biosynthetic process"/>
    <property type="evidence" value="ECO:0007669"/>
    <property type="project" value="UniProtKB-UniRule"/>
</dbReference>
<evidence type="ECO:0000256" key="7">
    <source>
        <dbReference type="ARBA" id="ARBA00022490"/>
    </source>
</evidence>
<evidence type="ECO:0000259" key="20">
    <source>
        <dbReference type="PROSITE" id="PS51387"/>
    </source>
</evidence>
<evidence type="ECO:0000313" key="21">
    <source>
        <dbReference type="EMBL" id="MBC2769786.1"/>
    </source>
</evidence>
<dbReference type="PROSITE" id="PS51387">
    <property type="entry name" value="FAD_PCMH"/>
    <property type="match status" value="1"/>
</dbReference>
<accession>A0A842HNI2</accession>
<dbReference type="SUPFAM" id="SSF56176">
    <property type="entry name" value="FAD-binding/transporter-associated domain-like"/>
    <property type="match status" value="1"/>
</dbReference>
<comment type="pathway">
    <text evidence="4 19">Cell wall biogenesis; peptidoglycan biosynthesis.</text>
</comment>
<dbReference type="GO" id="GO:0071555">
    <property type="term" value="P:cell wall organization"/>
    <property type="evidence" value="ECO:0007669"/>
    <property type="project" value="UniProtKB-KW"/>
</dbReference>
<evidence type="ECO:0000256" key="6">
    <source>
        <dbReference type="ARBA" id="ARBA00015188"/>
    </source>
</evidence>
<proteinExistence type="inferred from homology"/>
<dbReference type="Pfam" id="PF01565">
    <property type="entry name" value="FAD_binding_4"/>
    <property type="match status" value="1"/>
</dbReference>
<dbReference type="RefSeq" id="WP_185779500.1">
    <property type="nucleotide sequence ID" value="NZ_JACJUU010000004.1"/>
</dbReference>
<dbReference type="GO" id="GO:0008762">
    <property type="term" value="F:UDP-N-acetylmuramate dehydrogenase activity"/>
    <property type="evidence" value="ECO:0007669"/>
    <property type="project" value="UniProtKB-UniRule"/>
</dbReference>
<keyword evidence="15 19" id="KW-0131">Cell cycle</keyword>
<evidence type="ECO:0000256" key="16">
    <source>
        <dbReference type="ARBA" id="ARBA00023316"/>
    </source>
</evidence>
<dbReference type="Gene3D" id="3.30.43.10">
    <property type="entry name" value="Uridine Diphospho-n-acetylenolpyruvylglucosamine Reductase, domain 2"/>
    <property type="match status" value="1"/>
</dbReference>
<gene>
    <name evidence="19 21" type="primary">murB</name>
    <name evidence="21" type="ORF">GTU67_07655</name>
</gene>
<evidence type="ECO:0000256" key="12">
    <source>
        <dbReference type="ARBA" id="ARBA00022960"/>
    </source>
</evidence>
<evidence type="ECO:0000256" key="19">
    <source>
        <dbReference type="HAMAP-Rule" id="MF_00037"/>
    </source>
</evidence>
<organism evidence="21 22">
    <name type="scientific">Pusillimonas minor</name>
    <dbReference type="NCBI Taxonomy" id="2697024"/>
    <lineage>
        <taxon>Bacteria</taxon>
        <taxon>Pseudomonadati</taxon>
        <taxon>Pseudomonadota</taxon>
        <taxon>Betaproteobacteria</taxon>
        <taxon>Burkholderiales</taxon>
        <taxon>Alcaligenaceae</taxon>
        <taxon>Pusillimonas</taxon>
    </lineage>
</organism>
<comment type="caution">
    <text evidence="21">The sequence shown here is derived from an EMBL/GenBank/DDBJ whole genome shotgun (WGS) entry which is preliminary data.</text>
</comment>
<keyword evidence="13 19" id="KW-0573">Peptidoglycan synthesis</keyword>
<evidence type="ECO:0000256" key="1">
    <source>
        <dbReference type="ARBA" id="ARBA00001974"/>
    </source>
</evidence>
<evidence type="ECO:0000256" key="11">
    <source>
        <dbReference type="ARBA" id="ARBA00022857"/>
    </source>
</evidence>
<dbReference type="HAMAP" id="MF_00037">
    <property type="entry name" value="MurB"/>
    <property type="match status" value="1"/>
</dbReference>
<evidence type="ECO:0000256" key="8">
    <source>
        <dbReference type="ARBA" id="ARBA00022618"/>
    </source>
</evidence>
<feature type="active site" description="Proton donor" evidence="19">
    <location>
        <position position="238"/>
    </location>
</feature>
<evidence type="ECO:0000256" key="15">
    <source>
        <dbReference type="ARBA" id="ARBA00023306"/>
    </source>
</evidence>
<feature type="domain" description="FAD-binding PCMH-type" evidence="20">
    <location>
        <begin position="18"/>
        <end position="188"/>
    </location>
</feature>
<dbReference type="InterPro" id="IPR036635">
    <property type="entry name" value="MurB_C_sf"/>
</dbReference>
<dbReference type="UniPathway" id="UPA00219"/>
<dbReference type="GO" id="GO:0005829">
    <property type="term" value="C:cytosol"/>
    <property type="evidence" value="ECO:0007669"/>
    <property type="project" value="TreeGrafter"/>
</dbReference>
<dbReference type="GO" id="GO:0008360">
    <property type="term" value="P:regulation of cell shape"/>
    <property type="evidence" value="ECO:0007669"/>
    <property type="project" value="UniProtKB-KW"/>
</dbReference>
<keyword evidence="11 19" id="KW-0521">NADP</keyword>
<dbReference type="InterPro" id="IPR016166">
    <property type="entry name" value="FAD-bd_PCMH"/>
</dbReference>
<dbReference type="NCBIfam" id="TIGR00179">
    <property type="entry name" value="murB"/>
    <property type="match status" value="1"/>
</dbReference>
<dbReference type="InterPro" id="IPR016167">
    <property type="entry name" value="FAD-bd_PCMH_sub1"/>
</dbReference>
<dbReference type="EC" id="1.3.1.98" evidence="5 19"/>
<dbReference type="NCBIfam" id="NF000755">
    <property type="entry name" value="PRK00046.1"/>
    <property type="match status" value="1"/>
</dbReference>
<comment type="cofactor">
    <cofactor evidence="1 19">
        <name>FAD</name>
        <dbReference type="ChEBI" id="CHEBI:57692"/>
    </cofactor>
</comment>
<dbReference type="InterPro" id="IPR006094">
    <property type="entry name" value="Oxid_FAD_bind_N"/>
</dbReference>
<keyword evidence="22" id="KW-1185">Reference proteome</keyword>
<dbReference type="InterPro" id="IPR036318">
    <property type="entry name" value="FAD-bd_PCMH-like_sf"/>
</dbReference>
<dbReference type="Pfam" id="PF02873">
    <property type="entry name" value="MurB_C"/>
    <property type="match status" value="1"/>
</dbReference>
<keyword evidence="10 19" id="KW-0274">FAD</keyword>
<dbReference type="Proteomes" id="UP000545386">
    <property type="component" value="Unassembled WGS sequence"/>
</dbReference>
<dbReference type="InterPro" id="IPR003170">
    <property type="entry name" value="MurB"/>
</dbReference>
<evidence type="ECO:0000256" key="9">
    <source>
        <dbReference type="ARBA" id="ARBA00022630"/>
    </source>
</evidence>
<dbReference type="PANTHER" id="PTHR21071">
    <property type="entry name" value="UDP-N-ACETYLENOLPYRUVOYLGLUCOSAMINE REDUCTASE"/>
    <property type="match status" value="1"/>
</dbReference>
<evidence type="ECO:0000256" key="13">
    <source>
        <dbReference type="ARBA" id="ARBA00022984"/>
    </source>
</evidence>
<dbReference type="InterPro" id="IPR016169">
    <property type="entry name" value="FAD-bd_PCMH_sub2"/>
</dbReference>
<dbReference type="GO" id="GO:0071949">
    <property type="term" value="F:FAD binding"/>
    <property type="evidence" value="ECO:0007669"/>
    <property type="project" value="InterPro"/>
</dbReference>
<dbReference type="SUPFAM" id="SSF56194">
    <property type="entry name" value="Uridine diphospho-N-Acetylenolpyruvylglucosamine reductase, MurB, C-terminal domain"/>
    <property type="match status" value="1"/>
</dbReference>
<comment type="catalytic activity">
    <reaction evidence="18 19">
        <text>UDP-N-acetyl-alpha-D-muramate + NADP(+) = UDP-N-acetyl-3-O-(1-carboxyvinyl)-alpha-D-glucosamine + NADPH + H(+)</text>
        <dbReference type="Rhea" id="RHEA:12248"/>
        <dbReference type="ChEBI" id="CHEBI:15378"/>
        <dbReference type="ChEBI" id="CHEBI:57783"/>
        <dbReference type="ChEBI" id="CHEBI:58349"/>
        <dbReference type="ChEBI" id="CHEBI:68483"/>
        <dbReference type="ChEBI" id="CHEBI:70757"/>
        <dbReference type="EC" id="1.3.1.98"/>
    </reaction>
</comment>
<comment type="function">
    <text evidence="2 19">Cell wall formation.</text>
</comment>
<keyword evidence="8 19" id="KW-0132">Cell division</keyword>
<comment type="similarity">
    <text evidence="19">Belongs to the MurB family.</text>
</comment>
<keyword evidence="9 19" id="KW-0285">Flavoprotein</keyword>
<feature type="active site" evidence="19">
    <location>
        <position position="334"/>
    </location>
</feature>
<comment type="subcellular location">
    <subcellularLocation>
        <location evidence="3 19">Cytoplasm</location>
    </subcellularLocation>
</comment>
<protein>
    <recommendedName>
        <fullName evidence="6 19">UDP-N-acetylenolpyruvoylglucosamine reductase</fullName>
        <ecNumber evidence="5 19">1.3.1.98</ecNumber>
    </recommendedName>
    <alternativeName>
        <fullName evidence="17 19">UDP-N-acetylmuramate dehydrogenase</fullName>
    </alternativeName>
</protein>
<sequence length="339" mass="36813">MSLSVEPKDLSSMNTLGLASHADACVVFTDDAQLPDLTRLARTYERTLVLGGGSNVVLAAQVSGLVVCTRTQGVALVGETPDAWLVEAQAGETWHKFVDTCLANGWAGLENLALIPGTVGAAPVQNIGAYGVELDTRIDQVHAWDIQQGESRVFSRDECAFLYRDSFFKRQPPGRWLITRVRFRLAKQWVPQLAYPDLSACRESAAAGRITPRQVFDAVCAIRQSKLPDPAVLGNAGSFFKNPVVDASAWQRLKAGLPDLVGYPQPDGTFKLAAGWLIDRAGWKGRRRGAVGVHDRQALVLVNFGRATSTELLALAQDICADVYARFGVRLEQEPVLVA</sequence>
<evidence type="ECO:0000256" key="10">
    <source>
        <dbReference type="ARBA" id="ARBA00022827"/>
    </source>
</evidence>
<keyword evidence="12 19" id="KW-0133">Cell shape</keyword>
<keyword evidence="14 19" id="KW-0560">Oxidoreductase</keyword>
<dbReference type="PANTHER" id="PTHR21071:SF4">
    <property type="entry name" value="UDP-N-ACETYLENOLPYRUVOYLGLUCOSAMINE REDUCTASE"/>
    <property type="match status" value="1"/>
</dbReference>
<evidence type="ECO:0000256" key="14">
    <source>
        <dbReference type="ARBA" id="ARBA00023002"/>
    </source>
</evidence>
<dbReference type="InterPro" id="IPR011601">
    <property type="entry name" value="MurB_C"/>
</dbReference>
<dbReference type="Gene3D" id="3.90.78.10">
    <property type="entry name" value="UDP-N-acetylenolpyruvoylglucosamine reductase, C-terminal domain"/>
    <property type="match status" value="1"/>
</dbReference>